<dbReference type="AlphaFoldDB" id="A0A1H3TTN3"/>
<protein>
    <submittedName>
        <fullName evidence="1">Uncharacterized protein</fullName>
    </submittedName>
</protein>
<dbReference type="GeneID" id="94691367"/>
<reference evidence="1 2" key="1">
    <citation type="submission" date="2016-10" db="EMBL/GenBank/DDBJ databases">
        <authorList>
            <person name="de Groot N.N."/>
        </authorList>
    </citation>
    <scope>NUCLEOTIDE SEQUENCE [LARGE SCALE GENOMIC DNA]</scope>
    <source>
        <strain evidence="1 2">LMG 24775</strain>
    </source>
</reference>
<accession>A0A1H3TTN3</accession>
<dbReference type="Proteomes" id="UP000183417">
    <property type="component" value="Unassembled WGS sequence"/>
</dbReference>
<gene>
    <name evidence="1" type="ORF">SAMN05421547_13260</name>
</gene>
<dbReference type="EMBL" id="FNPE01000032">
    <property type="protein sequence ID" value="SDZ53512.1"/>
    <property type="molecule type" value="Genomic_DNA"/>
</dbReference>
<evidence type="ECO:0000313" key="2">
    <source>
        <dbReference type="Proteomes" id="UP000183417"/>
    </source>
</evidence>
<name>A0A1H3TTN3_9BURK</name>
<proteinExistence type="predicted"/>
<organism evidence="1 2">
    <name type="scientific">Delftia lacustris</name>
    <dbReference type="NCBI Taxonomy" id="558537"/>
    <lineage>
        <taxon>Bacteria</taxon>
        <taxon>Pseudomonadati</taxon>
        <taxon>Pseudomonadota</taxon>
        <taxon>Betaproteobacteria</taxon>
        <taxon>Burkholderiales</taxon>
        <taxon>Comamonadaceae</taxon>
        <taxon>Delftia</taxon>
    </lineage>
</organism>
<dbReference type="RefSeq" id="WP_167368431.1">
    <property type="nucleotide sequence ID" value="NZ_CP141274.1"/>
</dbReference>
<sequence length="54" mass="5948">MKPTAFHIPSKSVMAGAKPYKPAALTPCNYFRVVGRPISQAENDRRSAMRKASI</sequence>
<evidence type="ECO:0000313" key="1">
    <source>
        <dbReference type="EMBL" id="SDZ53512.1"/>
    </source>
</evidence>